<evidence type="ECO:0000256" key="4">
    <source>
        <dbReference type="PROSITE-ProRule" id="PRU00335"/>
    </source>
</evidence>
<evidence type="ECO:0000313" key="6">
    <source>
        <dbReference type="EMBL" id="BDZ38341.1"/>
    </source>
</evidence>
<protein>
    <submittedName>
        <fullName evidence="6">TetR family transcriptional regulator</fullName>
    </submittedName>
</protein>
<organism evidence="6 7">
    <name type="scientific">Microbacterium suwonense</name>
    <dbReference type="NCBI Taxonomy" id="683047"/>
    <lineage>
        <taxon>Bacteria</taxon>
        <taxon>Bacillati</taxon>
        <taxon>Actinomycetota</taxon>
        <taxon>Actinomycetes</taxon>
        <taxon>Micrococcales</taxon>
        <taxon>Microbacteriaceae</taxon>
        <taxon>Microbacterium</taxon>
    </lineage>
</organism>
<name>A0ABM8FS79_9MICO</name>
<dbReference type="PANTHER" id="PTHR30055">
    <property type="entry name" value="HTH-TYPE TRANSCRIPTIONAL REGULATOR RUTR"/>
    <property type="match status" value="1"/>
</dbReference>
<evidence type="ECO:0000256" key="1">
    <source>
        <dbReference type="ARBA" id="ARBA00023015"/>
    </source>
</evidence>
<feature type="domain" description="HTH tetR-type" evidence="5">
    <location>
        <begin position="3"/>
        <end position="65"/>
    </location>
</feature>
<dbReference type="Pfam" id="PF00440">
    <property type="entry name" value="TetR_N"/>
    <property type="match status" value="1"/>
</dbReference>
<dbReference type="RefSeq" id="WP_286302191.1">
    <property type="nucleotide sequence ID" value="NZ_AP027728.1"/>
</dbReference>
<dbReference type="SUPFAM" id="SSF48498">
    <property type="entry name" value="Tetracyclin repressor-like, C-terminal domain"/>
    <property type="match status" value="1"/>
</dbReference>
<keyword evidence="3" id="KW-0804">Transcription</keyword>
<reference evidence="7" key="1">
    <citation type="journal article" date="2019" name="Int. J. Syst. Evol. Microbiol.">
        <title>The Global Catalogue of Microorganisms (GCM) 10K type strain sequencing project: providing services to taxonomists for standard genome sequencing and annotation.</title>
        <authorList>
            <consortium name="The Broad Institute Genomics Platform"/>
            <consortium name="The Broad Institute Genome Sequencing Center for Infectious Disease"/>
            <person name="Wu L."/>
            <person name="Ma J."/>
        </authorList>
    </citation>
    <scope>NUCLEOTIDE SEQUENCE [LARGE SCALE GENOMIC DNA]</scope>
    <source>
        <strain evidence="7">NBRC 106310</strain>
    </source>
</reference>
<dbReference type="Proteomes" id="UP001321543">
    <property type="component" value="Chromosome"/>
</dbReference>
<dbReference type="Gene3D" id="1.10.357.10">
    <property type="entry name" value="Tetracycline Repressor, domain 2"/>
    <property type="match status" value="1"/>
</dbReference>
<keyword evidence="2 4" id="KW-0238">DNA-binding</keyword>
<sequence length="180" mass="19177">MQPLRADAARSRERILAAARGIASDELRLNDLAREAGLGVGTVYRHFPTVTALLEELHADTLNELVGIARRTAQSASPGSAFVDLVRAGAELQLSCDGLQTVLIADDVSAHTRALRDEFLRFAQSSLQAAIDEGLVRPEMTISAVQRLVCGVEHAVRLGSGADRSLLMDVLVAGLRPQAG</sequence>
<dbReference type="EMBL" id="AP027728">
    <property type="protein sequence ID" value="BDZ38341.1"/>
    <property type="molecule type" value="Genomic_DNA"/>
</dbReference>
<feature type="DNA-binding region" description="H-T-H motif" evidence="4">
    <location>
        <begin position="28"/>
        <end position="47"/>
    </location>
</feature>
<dbReference type="InterPro" id="IPR036271">
    <property type="entry name" value="Tet_transcr_reg_TetR-rel_C_sf"/>
</dbReference>
<dbReference type="InterPro" id="IPR001647">
    <property type="entry name" value="HTH_TetR"/>
</dbReference>
<keyword evidence="7" id="KW-1185">Reference proteome</keyword>
<dbReference type="Pfam" id="PF21597">
    <property type="entry name" value="TetR_C_43"/>
    <property type="match status" value="1"/>
</dbReference>
<evidence type="ECO:0000256" key="2">
    <source>
        <dbReference type="ARBA" id="ARBA00023125"/>
    </source>
</evidence>
<accession>A0ABM8FS79</accession>
<gene>
    <name evidence="6" type="ORF">GCM10025863_09550</name>
</gene>
<dbReference type="PANTHER" id="PTHR30055:SF234">
    <property type="entry name" value="HTH-TYPE TRANSCRIPTIONAL REGULATOR BETI"/>
    <property type="match status" value="1"/>
</dbReference>
<dbReference type="InterPro" id="IPR049445">
    <property type="entry name" value="TetR_SbtR-like_C"/>
</dbReference>
<dbReference type="InterPro" id="IPR050109">
    <property type="entry name" value="HTH-type_TetR-like_transc_reg"/>
</dbReference>
<dbReference type="InterPro" id="IPR009057">
    <property type="entry name" value="Homeodomain-like_sf"/>
</dbReference>
<keyword evidence="1" id="KW-0805">Transcription regulation</keyword>
<dbReference type="PROSITE" id="PS50977">
    <property type="entry name" value="HTH_TETR_2"/>
    <property type="match status" value="1"/>
</dbReference>
<proteinExistence type="predicted"/>
<dbReference type="SUPFAM" id="SSF46689">
    <property type="entry name" value="Homeodomain-like"/>
    <property type="match status" value="1"/>
</dbReference>
<evidence type="ECO:0000259" key="5">
    <source>
        <dbReference type="PROSITE" id="PS50977"/>
    </source>
</evidence>
<evidence type="ECO:0000256" key="3">
    <source>
        <dbReference type="ARBA" id="ARBA00023163"/>
    </source>
</evidence>
<evidence type="ECO:0000313" key="7">
    <source>
        <dbReference type="Proteomes" id="UP001321543"/>
    </source>
</evidence>